<accession>A0AAW8AJU6</accession>
<evidence type="ECO:0000313" key="1">
    <source>
        <dbReference type="EMBL" id="MDP0969833.1"/>
    </source>
</evidence>
<comment type="caution">
    <text evidence="1">The sequence shown here is derived from an EMBL/GenBank/DDBJ whole genome shotgun (WGS) entry which is preliminary data.</text>
</comment>
<dbReference type="AlphaFoldDB" id="A0AAW8AJU6"/>
<reference evidence="1" key="1">
    <citation type="submission" date="2023-07" db="EMBL/GenBank/DDBJ databases">
        <authorList>
            <person name="Peng Z."/>
        </authorList>
    </citation>
    <scope>NUCLEOTIDE SEQUENCE</scope>
    <source>
        <strain evidence="1">KP219</strain>
    </source>
</reference>
<dbReference type="RefSeq" id="WP_040224658.1">
    <property type="nucleotide sequence ID" value="NZ_CAKABJ010000004.1"/>
</dbReference>
<sequence>MKKLTTPIKVNNININIESTLDAIFSSCTQDGVKELRVLRDEWLLELNNYPIEMQSSKRLIASNHKSFEKHKKILLWLYDNPLASRKTSYIKELRNAYIEEGITCPYCGIGTATTLDHYYCKSSLPQFSILKENLIPCCGECNKTKGTLKPKKKWKRIFNPYFDDFSNKVSAPPIVIHFKEKGKGVLFYITPNPLLSRVDKMHITFHLSKLEIKKKHKEKILTHFSIESNALRTKKELVASGDLTPVGYDKIIEQRLKLGETIGYDWSNIIFYSLIHFKDNYWCYV</sequence>
<organism evidence="1 2">
    <name type="scientific">Klebsiella pneumoniae</name>
    <dbReference type="NCBI Taxonomy" id="573"/>
    <lineage>
        <taxon>Bacteria</taxon>
        <taxon>Pseudomonadati</taxon>
        <taxon>Pseudomonadota</taxon>
        <taxon>Gammaproteobacteria</taxon>
        <taxon>Enterobacterales</taxon>
        <taxon>Enterobacteriaceae</taxon>
        <taxon>Klebsiella/Raoultella group</taxon>
        <taxon>Klebsiella</taxon>
        <taxon>Klebsiella pneumoniae complex</taxon>
    </lineage>
</organism>
<dbReference type="EMBL" id="JAUUIA010000024">
    <property type="protein sequence ID" value="MDP0969833.1"/>
    <property type="molecule type" value="Genomic_DNA"/>
</dbReference>
<evidence type="ECO:0000313" key="2">
    <source>
        <dbReference type="Proteomes" id="UP001244490"/>
    </source>
</evidence>
<name>A0AAW8AJU6_KLEPN</name>
<dbReference type="Gene3D" id="1.10.30.50">
    <property type="match status" value="1"/>
</dbReference>
<dbReference type="Proteomes" id="UP001244490">
    <property type="component" value="Unassembled WGS sequence"/>
</dbReference>
<protein>
    <recommendedName>
        <fullName evidence="3">HNH endonuclease</fullName>
    </recommendedName>
</protein>
<evidence type="ECO:0008006" key="3">
    <source>
        <dbReference type="Google" id="ProtNLM"/>
    </source>
</evidence>
<proteinExistence type="predicted"/>
<gene>
    <name evidence="1" type="ORF">Q6294_22690</name>
</gene>